<proteinExistence type="predicted"/>
<protein>
    <recommendedName>
        <fullName evidence="4">DUF1318 domain-containing protein</fullName>
    </recommendedName>
</protein>
<keyword evidence="1" id="KW-0732">Signal</keyword>
<dbReference type="RefSeq" id="WP_006015247.1">
    <property type="nucleotide sequence ID" value="NZ_AUAV01000023.1"/>
</dbReference>
<keyword evidence="3" id="KW-1185">Reference proteome</keyword>
<accession>K6YD80</accession>
<name>K6YD80_9ALTE</name>
<comment type="caution">
    <text evidence="2">The sequence shown here is derived from an EMBL/GenBank/DDBJ whole genome shotgun (WGS) entry which is preliminary data.</text>
</comment>
<dbReference type="InterPro" id="IPR008309">
    <property type="entry name" value="YdbL"/>
</dbReference>
<dbReference type="AlphaFoldDB" id="K6YD80"/>
<dbReference type="Proteomes" id="UP000006251">
    <property type="component" value="Unassembled WGS sequence"/>
</dbReference>
<gene>
    <name evidence="2" type="ORF">GPAL_3859</name>
</gene>
<reference evidence="3" key="1">
    <citation type="journal article" date="2014" name="Environ. Microbiol.">
        <title>Comparative genomics of the marine bacterial genus Glaciecola reveals the high degree of genomic diversity and genomic characteristic for cold adaptation.</title>
        <authorList>
            <person name="Qin Q.L."/>
            <person name="Xie B.B."/>
            <person name="Yu Y."/>
            <person name="Shu Y.L."/>
            <person name="Rong J.C."/>
            <person name="Zhang Y.J."/>
            <person name="Zhao D.L."/>
            <person name="Chen X.L."/>
            <person name="Zhang X.Y."/>
            <person name="Chen B."/>
            <person name="Zhou B.C."/>
            <person name="Zhang Y.Z."/>
        </authorList>
    </citation>
    <scope>NUCLEOTIDE SEQUENCE [LARGE SCALE GENOMIC DNA]</scope>
    <source>
        <strain evidence="3">ACAM 615</strain>
    </source>
</reference>
<feature type="signal peptide" evidence="1">
    <location>
        <begin position="1"/>
        <end position="23"/>
    </location>
</feature>
<dbReference type="EMBL" id="BAEQ01000066">
    <property type="protein sequence ID" value="GAC30699.1"/>
    <property type="molecule type" value="Genomic_DNA"/>
</dbReference>
<dbReference type="OrthoDB" id="9798130at2"/>
<sequence>MKTMTTLKTLLLAAILFSATAFAIELDSAKATGLVGEQENGYLGAVVMSTEVMTLITDINAKRKAKYQELATKNSITLSQVELLAAKKAYEKTEAGHYLRSNGQWIKK</sequence>
<dbReference type="Pfam" id="PF07027">
    <property type="entry name" value="DUF1318"/>
    <property type="match status" value="1"/>
</dbReference>
<evidence type="ECO:0000313" key="2">
    <source>
        <dbReference type="EMBL" id="GAC30699.1"/>
    </source>
</evidence>
<evidence type="ECO:0000313" key="3">
    <source>
        <dbReference type="Proteomes" id="UP000006251"/>
    </source>
</evidence>
<feature type="chain" id="PRO_5003897327" description="DUF1318 domain-containing protein" evidence="1">
    <location>
        <begin position="24"/>
        <end position="108"/>
    </location>
</feature>
<dbReference type="STRING" id="1121922.GCA_000428905_03585"/>
<evidence type="ECO:0008006" key="4">
    <source>
        <dbReference type="Google" id="ProtNLM"/>
    </source>
</evidence>
<dbReference type="PIRSF" id="PIRSF025560">
    <property type="entry name" value="UCP025560"/>
    <property type="match status" value="1"/>
</dbReference>
<organism evidence="2 3">
    <name type="scientific">Brumicola pallidula DSM 14239 = ACAM 615</name>
    <dbReference type="NCBI Taxonomy" id="1121922"/>
    <lineage>
        <taxon>Bacteria</taxon>
        <taxon>Pseudomonadati</taxon>
        <taxon>Pseudomonadota</taxon>
        <taxon>Gammaproteobacteria</taxon>
        <taxon>Alteromonadales</taxon>
        <taxon>Alteromonadaceae</taxon>
        <taxon>Brumicola</taxon>
    </lineage>
</organism>
<evidence type="ECO:0000256" key="1">
    <source>
        <dbReference type="SAM" id="SignalP"/>
    </source>
</evidence>